<keyword evidence="1" id="KW-0472">Membrane</keyword>
<evidence type="ECO:0000256" key="1">
    <source>
        <dbReference type="SAM" id="Phobius"/>
    </source>
</evidence>
<feature type="transmembrane region" description="Helical" evidence="1">
    <location>
        <begin position="145"/>
        <end position="167"/>
    </location>
</feature>
<reference evidence="2 3" key="1">
    <citation type="submission" date="2016-10" db="EMBL/GenBank/DDBJ databases">
        <authorList>
            <person name="de Groot N.N."/>
        </authorList>
    </citation>
    <scope>NUCLEOTIDE SEQUENCE [LARGE SCALE GENOMIC DNA]</scope>
    <source>
        <strain evidence="2 3">DSM 21799</strain>
    </source>
</reference>
<dbReference type="STRING" id="640635.SAMN04489806_0680"/>
<feature type="transmembrane region" description="Helical" evidence="1">
    <location>
        <begin position="12"/>
        <end position="34"/>
    </location>
</feature>
<name>A0A1H4JFF8_9MICO</name>
<sequence length="185" mass="19928">MAAWARGKPLTVRLISGAGIAALVGVVLCAAGVFSTHTGMTHRIESAQSAITVREGTPPDGSARLLFGSMEDVEGGVGDLEVESMLQSARQTLLAYAELSGEFSTMTATMWVDHERGSIAVAFDEHPPPLNVVVTYFSAMRWQPFAYMIPAFLGALIGLGGLFWMAARWQLAASDRHREIDETRS</sequence>
<accession>A0A1H4JFF8</accession>
<dbReference type="RefSeq" id="WP_091179811.1">
    <property type="nucleotide sequence ID" value="NZ_FNRY01000001.1"/>
</dbReference>
<organism evidence="2 3">
    <name type="scientific">Paramicrobacterium humi</name>
    <dbReference type="NCBI Taxonomy" id="640635"/>
    <lineage>
        <taxon>Bacteria</taxon>
        <taxon>Bacillati</taxon>
        <taxon>Actinomycetota</taxon>
        <taxon>Actinomycetes</taxon>
        <taxon>Micrococcales</taxon>
        <taxon>Microbacteriaceae</taxon>
        <taxon>Paramicrobacterium</taxon>
    </lineage>
</organism>
<proteinExistence type="predicted"/>
<evidence type="ECO:0000313" key="3">
    <source>
        <dbReference type="Proteomes" id="UP000199183"/>
    </source>
</evidence>
<dbReference type="EMBL" id="FNRY01000001">
    <property type="protein sequence ID" value="SEB45079.1"/>
    <property type="molecule type" value="Genomic_DNA"/>
</dbReference>
<keyword evidence="1" id="KW-1133">Transmembrane helix</keyword>
<dbReference type="AlphaFoldDB" id="A0A1H4JFF8"/>
<evidence type="ECO:0000313" key="2">
    <source>
        <dbReference type="EMBL" id="SEB45079.1"/>
    </source>
</evidence>
<keyword evidence="3" id="KW-1185">Reference proteome</keyword>
<protein>
    <submittedName>
        <fullName evidence="2">Uncharacterized protein</fullName>
    </submittedName>
</protein>
<gene>
    <name evidence="2" type="ORF">SAMN04489806_0680</name>
</gene>
<keyword evidence="1" id="KW-0812">Transmembrane</keyword>
<dbReference type="Proteomes" id="UP000199183">
    <property type="component" value="Unassembled WGS sequence"/>
</dbReference>